<gene>
    <name evidence="1" type="primary">ORF171615</name>
</gene>
<evidence type="ECO:0000313" key="1">
    <source>
        <dbReference type="EMBL" id="CEK89549.1"/>
    </source>
</evidence>
<organism evidence="1">
    <name type="scientific">Arion vulgaris</name>
    <dbReference type="NCBI Taxonomy" id="1028688"/>
    <lineage>
        <taxon>Eukaryota</taxon>
        <taxon>Metazoa</taxon>
        <taxon>Spiralia</taxon>
        <taxon>Lophotrochozoa</taxon>
        <taxon>Mollusca</taxon>
        <taxon>Gastropoda</taxon>
        <taxon>Heterobranchia</taxon>
        <taxon>Euthyneura</taxon>
        <taxon>Panpulmonata</taxon>
        <taxon>Eupulmonata</taxon>
        <taxon>Stylommatophora</taxon>
        <taxon>Helicina</taxon>
        <taxon>Arionoidea</taxon>
        <taxon>Arionidae</taxon>
        <taxon>Arion</taxon>
    </lineage>
</organism>
<protein>
    <submittedName>
        <fullName evidence="1">Uncharacterized protein</fullName>
    </submittedName>
</protein>
<reference evidence="1" key="1">
    <citation type="submission" date="2014-12" db="EMBL/GenBank/DDBJ databases">
        <title>Insight into the proteome of Arion vulgaris.</title>
        <authorList>
            <person name="Aradska J."/>
            <person name="Bulat T."/>
            <person name="Smidak R."/>
            <person name="Sarate P."/>
            <person name="Gangsoo J."/>
            <person name="Sialana F."/>
            <person name="Bilban M."/>
            <person name="Lubec G."/>
        </authorList>
    </citation>
    <scope>NUCLEOTIDE SEQUENCE</scope>
    <source>
        <tissue evidence="1">Skin</tissue>
    </source>
</reference>
<sequence length="51" mass="6034">QRRRRETIHWTPNMSAGECQQERGHTYSHLLKTFVECANSNITVIYVDVQE</sequence>
<accession>A0A0B7B8A3</accession>
<dbReference type="EMBL" id="HACG01042684">
    <property type="protein sequence ID" value="CEK89549.1"/>
    <property type="molecule type" value="Transcribed_RNA"/>
</dbReference>
<proteinExistence type="predicted"/>
<dbReference type="AlphaFoldDB" id="A0A0B7B8A3"/>
<name>A0A0B7B8A3_9EUPU</name>
<feature type="non-terminal residue" evidence="1">
    <location>
        <position position="1"/>
    </location>
</feature>